<proteinExistence type="predicted"/>
<keyword evidence="1" id="KW-0812">Transmembrane</keyword>
<reference evidence="3" key="1">
    <citation type="journal article" date="2015" name="Nat. Genet.">
        <title>The genome and transcriptome of the zoonotic hookworm Ancylostoma ceylanicum identify infection-specific gene families.</title>
        <authorList>
            <person name="Schwarz E.M."/>
            <person name="Hu Y."/>
            <person name="Antoshechkin I."/>
            <person name="Miller M.M."/>
            <person name="Sternberg P.W."/>
            <person name="Aroian R.V."/>
        </authorList>
    </citation>
    <scope>NUCLEOTIDE SEQUENCE</scope>
    <source>
        <strain evidence="3">HY135</strain>
    </source>
</reference>
<protein>
    <submittedName>
        <fullName evidence="2">Uncharacterized protein</fullName>
    </submittedName>
</protein>
<gene>
    <name evidence="2" type="primary">Acey_s0182.g886</name>
    <name evidence="2" type="ORF">Y032_0182g886</name>
</gene>
<evidence type="ECO:0000256" key="1">
    <source>
        <dbReference type="SAM" id="Phobius"/>
    </source>
</evidence>
<keyword evidence="1" id="KW-1133">Transmembrane helix</keyword>
<keyword evidence="3" id="KW-1185">Reference proteome</keyword>
<evidence type="ECO:0000313" key="3">
    <source>
        <dbReference type="Proteomes" id="UP000024635"/>
    </source>
</evidence>
<evidence type="ECO:0000313" key="2">
    <source>
        <dbReference type="EMBL" id="EYB93428.1"/>
    </source>
</evidence>
<dbReference type="AlphaFoldDB" id="A0A016SRT2"/>
<dbReference type="Proteomes" id="UP000024635">
    <property type="component" value="Unassembled WGS sequence"/>
</dbReference>
<sequence length="75" mass="8500">MCGVLLAALQQTTEELCCHDGDYKEGMLAMFHCYTHNLHVQSTLTYLLAFVVVFGLGLKCTRPLKFVPNCFVDWN</sequence>
<accession>A0A016SRT2</accession>
<comment type="caution">
    <text evidence="2">The sequence shown here is derived from an EMBL/GenBank/DDBJ whole genome shotgun (WGS) entry which is preliminary data.</text>
</comment>
<dbReference type="EMBL" id="JARK01001518">
    <property type="protein sequence ID" value="EYB93428.1"/>
    <property type="molecule type" value="Genomic_DNA"/>
</dbReference>
<name>A0A016SRT2_9BILA</name>
<keyword evidence="1" id="KW-0472">Membrane</keyword>
<feature type="transmembrane region" description="Helical" evidence="1">
    <location>
        <begin position="38"/>
        <end position="58"/>
    </location>
</feature>
<organism evidence="2 3">
    <name type="scientific">Ancylostoma ceylanicum</name>
    <dbReference type="NCBI Taxonomy" id="53326"/>
    <lineage>
        <taxon>Eukaryota</taxon>
        <taxon>Metazoa</taxon>
        <taxon>Ecdysozoa</taxon>
        <taxon>Nematoda</taxon>
        <taxon>Chromadorea</taxon>
        <taxon>Rhabditida</taxon>
        <taxon>Rhabditina</taxon>
        <taxon>Rhabditomorpha</taxon>
        <taxon>Strongyloidea</taxon>
        <taxon>Ancylostomatidae</taxon>
        <taxon>Ancylostomatinae</taxon>
        <taxon>Ancylostoma</taxon>
    </lineage>
</organism>